<dbReference type="Pfam" id="PF02628">
    <property type="entry name" value="COX15-CtaA"/>
    <property type="match status" value="1"/>
</dbReference>
<evidence type="ECO:0000256" key="1">
    <source>
        <dbReference type="ARBA" id="ARBA00001970"/>
    </source>
</evidence>
<evidence type="ECO:0000256" key="6">
    <source>
        <dbReference type="ARBA" id="ARBA00023002"/>
    </source>
</evidence>
<dbReference type="OrthoDB" id="1726137at2759"/>
<evidence type="ECO:0008006" key="15">
    <source>
        <dbReference type="Google" id="ProtNLM"/>
    </source>
</evidence>
<feature type="transmembrane region" description="Helical" evidence="12">
    <location>
        <begin position="373"/>
        <end position="396"/>
    </location>
</feature>
<evidence type="ECO:0000256" key="2">
    <source>
        <dbReference type="ARBA" id="ARBA00004141"/>
    </source>
</evidence>
<evidence type="ECO:0000256" key="3">
    <source>
        <dbReference type="ARBA" id="ARBA00022692"/>
    </source>
</evidence>
<evidence type="ECO:0000313" key="14">
    <source>
        <dbReference type="Proteomes" id="UP001152888"/>
    </source>
</evidence>
<dbReference type="GO" id="GO:0046872">
    <property type="term" value="F:metal ion binding"/>
    <property type="evidence" value="ECO:0007669"/>
    <property type="project" value="UniProtKB-KW"/>
</dbReference>
<feature type="transmembrane region" description="Helical" evidence="12">
    <location>
        <begin position="345"/>
        <end position="361"/>
    </location>
</feature>
<keyword evidence="6" id="KW-0560">Oxidoreductase</keyword>
<comment type="cofactor">
    <cofactor evidence="1">
        <name>heme b</name>
        <dbReference type="ChEBI" id="CHEBI:60344"/>
    </cofactor>
</comment>
<evidence type="ECO:0000256" key="4">
    <source>
        <dbReference type="ARBA" id="ARBA00022723"/>
    </source>
</evidence>
<keyword evidence="8" id="KW-0350">Heme biosynthesis</keyword>
<accession>A0A9P0LNZ0</accession>
<evidence type="ECO:0000256" key="9">
    <source>
        <dbReference type="ARBA" id="ARBA00023136"/>
    </source>
</evidence>
<keyword evidence="14" id="KW-1185">Reference proteome</keyword>
<dbReference type="InterPro" id="IPR023754">
    <property type="entry name" value="HemeA_Synthase_type2"/>
</dbReference>
<evidence type="ECO:0000256" key="7">
    <source>
        <dbReference type="ARBA" id="ARBA00023004"/>
    </source>
</evidence>
<dbReference type="AlphaFoldDB" id="A0A9P0LNZ0"/>
<dbReference type="PANTHER" id="PTHR23289">
    <property type="entry name" value="CYTOCHROME C OXIDASE ASSEMBLY PROTEIN COX15"/>
    <property type="match status" value="1"/>
</dbReference>
<gene>
    <name evidence="13" type="ORF">ACAOBT_LOCUS26825</name>
</gene>
<dbReference type="Proteomes" id="UP001152888">
    <property type="component" value="Unassembled WGS sequence"/>
</dbReference>
<dbReference type="PANTHER" id="PTHR23289:SF2">
    <property type="entry name" value="CYTOCHROME C OXIDASE ASSEMBLY PROTEIN COX15 HOMOLOG"/>
    <property type="match status" value="1"/>
</dbReference>
<reference evidence="13" key="1">
    <citation type="submission" date="2022-03" db="EMBL/GenBank/DDBJ databases">
        <authorList>
            <person name="Sayadi A."/>
        </authorList>
    </citation>
    <scope>NUCLEOTIDE SEQUENCE</scope>
</reference>
<comment type="catalytic activity">
    <reaction evidence="11">
        <text>Fe(II)-heme o + 2 A + H2O = Fe(II)-heme a + 2 AH2</text>
        <dbReference type="Rhea" id="RHEA:63388"/>
        <dbReference type="ChEBI" id="CHEBI:13193"/>
        <dbReference type="ChEBI" id="CHEBI:15377"/>
        <dbReference type="ChEBI" id="CHEBI:17499"/>
        <dbReference type="ChEBI" id="CHEBI:60530"/>
        <dbReference type="ChEBI" id="CHEBI:61715"/>
        <dbReference type="EC" id="1.17.99.9"/>
    </reaction>
    <physiologicalReaction direction="left-to-right" evidence="11">
        <dbReference type="Rhea" id="RHEA:63389"/>
    </physiologicalReaction>
</comment>
<evidence type="ECO:0000256" key="12">
    <source>
        <dbReference type="SAM" id="Phobius"/>
    </source>
</evidence>
<feature type="transmembrane region" description="Helical" evidence="12">
    <location>
        <begin position="166"/>
        <end position="184"/>
    </location>
</feature>
<comment type="caution">
    <text evidence="13">The sequence shown here is derived from an EMBL/GenBank/DDBJ whole genome shotgun (WGS) entry which is preliminary data.</text>
</comment>
<sequence length="428" mass="48119">MLNITRFCKFRCSSVLPQARLVFSNSRKDLLLKNGQARRHISQALRQHYSQDKTLFKQFLRGSGTVAVRLGSDAANKGQKAVGYWLLTCSGMVLGAVVLGGVTRLTESGLSMVNWRLLGEKMPRTQQEWEEEFQRYQQFPEFKIKNKEITLEEFKFIWHMEYGHRMWGRCIGAMFLIPATYFWVRGRLTPAMKKRVLVFGSLIGAQGLMGWYMVKSGLEDRFHEPSDVPRVSQYRLASHLSLAFILHSLFLWSALDILAPAQTINISGNALKAARKFRGMVHGAKALVFLTAFSGAFVAGLDAGLVYNSFPKMADRWIPTDLLAYTPKLSNFTENPTTVQFDHRILGTTTLAYLTAIYFISRKRQLPPRAYTAAAVLAALGYLQVSIGIATLINYVPTDLAATHQSCSLAVLSAAIWLSHELKKLPKV</sequence>
<dbReference type="GO" id="GO:0005743">
    <property type="term" value="C:mitochondrial inner membrane"/>
    <property type="evidence" value="ECO:0007669"/>
    <property type="project" value="TreeGrafter"/>
</dbReference>
<evidence type="ECO:0000256" key="11">
    <source>
        <dbReference type="ARBA" id="ARBA00048044"/>
    </source>
</evidence>
<dbReference type="InterPro" id="IPR009003">
    <property type="entry name" value="Peptidase_S1_PA"/>
</dbReference>
<feature type="transmembrane region" description="Helical" evidence="12">
    <location>
        <begin position="286"/>
        <end position="307"/>
    </location>
</feature>
<feature type="transmembrane region" description="Helical" evidence="12">
    <location>
        <begin position="196"/>
        <end position="214"/>
    </location>
</feature>
<evidence type="ECO:0000256" key="10">
    <source>
        <dbReference type="ARBA" id="ARBA00044501"/>
    </source>
</evidence>
<comment type="pathway">
    <text evidence="10">Porphyrin-containing compound metabolism; heme A biosynthesis; heme A from heme O: step 1/1.</text>
</comment>
<evidence type="ECO:0000256" key="8">
    <source>
        <dbReference type="ARBA" id="ARBA00023133"/>
    </source>
</evidence>
<comment type="subcellular location">
    <subcellularLocation>
        <location evidence="2">Membrane</location>
        <topology evidence="2">Multi-pass membrane protein</topology>
    </subcellularLocation>
</comment>
<proteinExistence type="predicted"/>
<organism evidence="13 14">
    <name type="scientific">Acanthoscelides obtectus</name>
    <name type="common">Bean weevil</name>
    <name type="synonym">Bruchus obtectus</name>
    <dbReference type="NCBI Taxonomy" id="200917"/>
    <lineage>
        <taxon>Eukaryota</taxon>
        <taxon>Metazoa</taxon>
        <taxon>Ecdysozoa</taxon>
        <taxon>Arthropoda</taxon>
        <taxon>Hexapoda</taxon>
        <taxon>Insecta</taxon>
        <taxon>Pterygota</taxon>
        <taxon>Neoptera</taxon>
        <taxon>Endopterygota</taxon>
        <taxon>Coleoptera</taxon>
        <taxon>Polyphaga</taxon>
        <taxon>Cucujiformia</taxon>
        <taxon>Chrysomeloidea</taxon>
        <taxon>Chrysomelidae</taxon>
        <taxon>Bruchinae</taxon>
        <taxon>Bruchini</taxon>
        <taxon>Acanthoscelides</taxon>
    </lineage>
</organism>
<dbReference type="InterPro" id="IPR003780">
    <property type="entry name" value="COX15/CtaA_fam"/>
</dbReference>
<name>A0A9P0LNZ0_ACAOB</name>
<evidence type="ECO:0000313" key="13">
    <source>
        <dbReference type="EMBL" id="CAH2002491.1"/>
    </source>
</evidence>
<dbReference type="GO" id="GO:0120547">
    <property type="term" value="F:heme A synthase activity"/>
    <property type="evidence" value="ECO:0007669"/>
    <property type="project" value="UniProtKB-EC"/>
</dbReference>
<keyword evidence="9 12" id="KW-0472">Membrane</keyword>
<dbReference type="GO" id="GO:0016653">
    <property type="term" value="F:oxidoreductase activity, acting on NAD(P)H, heme protein as acceptor"/>
    <property type="evidence" value="ECO:0007669"/>
    <property type="project" value="TreeGrafter"/>
</dbReference>
<feature type="transmembrane region" description="Helical" evidence="12">
    <location>
        <begin position="234"/>
        <end position="255"/>
    </location>
</feature>
<protein>
    <recommendedName>
        <fullName evidence="15">Cytochrome c oxidase assembly protein COX15 homolog</fullName>
    </recommendedName>
</protein>
<keyword evidence="7" id="KW-0408">Iron</keyword>
<keyword evidence="3 12" id="KW-0812">Transmembrane</keyword>
<dbReference type="GO" id="GO:0006784">
    <property type="term" value="P:heme A biosynthetic process"/>
    <property type="evidence" value="ECO:0007669"/>
    <property type="project" value="InterPro"/>
</dbReference>
<keyword evidence="5 12" id="KW-1133">Transmembrane helix</keyword>
<feature type="transmembrane region" description="Helical" evidence="12">
    <location>
        <begin position="82"/>
        <end position="102"/>
    </location>
</feature>
<keyword evidence="4" id="KW-0479">Metal-binding</keyword>
<dbReference type="EMBL" id="CAKOFQ010007498">
    <property type="protein sequence ID" value="CAH2002491.1"/>
    <property type="molecule type" value="Genomic_DNA"/>
</dbReference>
<dbReference type="SUPFAM" id="SSF50494">
    <property type="entry name" value="Trypsin-like serine proteases"/>
    <property type="match status" value="1"/>
</dbReference>
<evidence type="ECO:0000256" key="5">
    <source>
        <dbReference type="ARBA" id="ARBA00022989"/>
    </source>
</evidence>